<evidence type="ECO:0000256" key="5">
    <source>
        <dbReference type="ARBA" id="ARBA00022840"/>
    </source>
</evidence>
<dbReference type="PANTHER" id="PTHR11584">
    <property type="entry name" value="SERINE/THREONINE PROTEIN KINASE"/>
    <property type="match status" value="1"/>
</dbReference>
<dbReference type="InterPro" id="IPR017441">
    <property type="entry name" value="Protein_kinase_ATP_BS"/>
</dbReference>
<dbReference type="AlphaFoldDB" id="A0DMM3"/>
<dbReference type="InterPro" id="IPR008271">
    <property type="entry name" value="Ser/Thr_kinase_AS"/>
</dbReference>
<dbReference type="PROSITE" id="PS00108">
    <property type="entry name" value="PROTEIN_KINASE_ST"/>
    <property type="match status" value="1"/>
</dbReference>
<dbReference type="PROSITE" id="PS50011">
    <property type="entry name" value="PROTEIN_KINASE_DOM"/>
    <property type="match status" value="1"/>
</dbReference>
<feature type="compositionally biased region" description="Polar residues" evidence="8">
    <location>
        <begin position="384"/>
        <end position="396"/>
    </location>
</feature>
<comment type="similarity">
    <text evidence="7">Belongs to the protein kinase superfamily.</text>
</comment>
<dbReference type="InterPro" id="IPR000719">
    <property type="entry name" value="Prot_kinase_dom"/>
</dbReference>
<feature type="region of interest" description="Disordered" evidence="8">
    <location>
        <begin position="342"/>
        <end position="404"/>
    </location>
</feature>
<keyword evidence="4" id="KW-0418">Kinase</keyword>
<dbReference type="InterPro" id="IPR011009">
    <property type="entry name" value="Kinase-like_dom_sf"/>
</dbReference>
<evidence type="ECO:0000256" key="4">
    <source>
        <dbReference type="ARBA" id="ARBA00022777"/>
    </source>
</evidence>
<dbReference type="CDD" id="cd06606">
    <property type="entry name" value="STKc_MAPKKK"/>
    <property type="match status" value="1"/>
</dbReference>
<keyword evidence="1 7" id="KW-0723">Serine/threonine-protein kinase</keyword>
<accession>A0DMM3</accession>
<keyword evidence="11" id="KW-1185">Reference proteome</keyword>
<dbReference type="SUPFAM" id="SSF56112">
    <property type="entry name" value="Protein kinase-like (PK-like)"/>
    <property type="match status" value="1"/>
</dbReference>
<dbReference type="KEGG" id="ptm:GSPATT00039672001"/>
<dbReference type="FunFam" id="1.10.510.10:FF:002299">
    <property type="match status" value="1"/>
</dbReference>
<keyword evidence="5 6" id="KW-0067">ATP-binding</keyword>
<dbReference type="SMART" id="SM00220">
    <property type="entry name" value="S_TKc"/>
    <property type="match status" value="1"/>
</dbReference>
<feature type="compositionally biased region" description="Polar residues" evidence="8">
    <location>
        <begin position="342"/>
        <end position="361"/>
    </location>
</feature>
<dbReference type="PROSITE" id="PS00107">
    <property type="entry name" value="PROTEIN_KINASE_ATP"/>
    <property type="match status" value="1"/>
</dbReference>
<evidence type="ECO:0000313" key="11">
    <source>
        <dbReference type="Proteomes" id="UP000000600"/>
    </source>
</evidence>
<dbReference type="GO" id="GO:0004674">
    <property type="term" value="F:protein serine/threonine kinase activity"/>
    <property type="evidence" value="ECO:0000318"/>
    <property type="project" value="GO_Central"/>
</dbReference>
<dbReference type="HOGENOM" id="CLU_000288_63_23_1"/>
<evidence type="ECO:0000259" key="9">
    <source>
        <dbReference type="PROSITE" id="PS50011"/>
    </source>
</evidence>
<name>A0DMM3_PARTE</name>
<dbReference type="Gene3D" id="1.10.510.10">
    <property type="entry name" value="Transferase(Phosphotransferase) domain 1"/>
    <property type="match status" value="1"/>
</dbReference>
<evidence type="ECO:0000256" key="2">
    <source>
        <dbReference type="ARBA" id="ARBA00022679"/>
    </source>
</evidence>
<feature type="domain" description="Protein kinase" evidence="9">
    <location>
        <begin position="96"/>
        <end position="332"/>
    </location>
</feature>
<evidence type="ECO:0000256" key="3">
    <source>
        <dbReference type="ARBA" id="ARBA00022741"/>
    </source>
</evidence>
<sequence>MSILDICDIYQFQNIINGLLHEREGSCGSEGSINASQRQTKKFDTQRSRVDEMKFEVFEKTMYGNEDNYYDSDELTCIDRNQLLSLIKSEPKKIRWTPGQVIGQGSFGRVIEAMNLDTGKLMAVKQVMVGIRNEDRIMALEIEIDLLSLIKAQEHSFLLWNGTNREDPEYLSGESGRRIPEFNAPEIRFILGIPNQRLEYLHQNGIMHRDIKGANVLVDNQGVCKLADFGSSKKIALNSDSTIFGTPNFMAPEVVQQQKSGRKADIWSLGCTMIELATGKPPWHEITNQICGEIPQIPEGFSEEAKSFVSHCLEVDERKRWNATKLLKHPFLIQQNKLEIPQGKTSLRNTPGSKSKQQQRSFKYPEQETSHSPGQAKEFEQQHSDNLQPMNDSSFVLKQKRQQE</sequence>
<dbReference type="Pfam" id="PF00069">
    <property type="entry name" value="Pkinase"/>
    <property type="match status" value="1"/>
</dbReference>
<evidence type="ECO:0000256" key="8">
    <source>
        <dbReference type="SAM" id="MobiDB-lite"/>
    </source>
</evidence>
<dbReference type="STRING" id="5888.A0DMM3"/>
<dbReference type="OrthoDB" id="2914378at2759"/>
<evidence type="ECO:0000256" key="7">
    <source>
        <dbReference type="RuleBase" id="RU000304"/>
    </source>
</evidence>
<keyword evidence="2" id="KW-0808">Transferase</keyword>
<gene>
    <name evidence="10" type="ORF">GSPATT00039672001</name>
</gene>
<dbReference type="OMA" id="MALCESA"/>
<evidence type="ECO:0000256" key="6">
    <source>
        <dbReference type="PROSITE-ProRule" id="PRU10141"/>
    </source>
</evidence>
<feature type="binding site" evidence="6">
    <location>
        <position position="125"/>
    </location>
    <ligand>
        <name>ATP</name>
        <dbReference type="ChEBI" id="CHEBI:30616"/>
    </ligand>
</feature>
<proteinExistence type="inferred from homology"/>
<dbReference type="GO" id="GO:0005524">
    <property type="term" value="F:ATP binding"/>
    <property type="evidence" value="ECO:0007669"/>
    <property type="project" value="UniProtKB-UniRule"/>
</dbReference>
<dbReference type="GO" id="GO:0035556">
    <property type="term" value="P:intracellular signal transduction"/>
    <property type="evidence" value="ECO:0000318"/>
    <property type="project" value="GO_Central"/>
</dbReference>
<reference evidence="10 11" key="1">
    <citation type="journal article" date="2006" name="Nature">
        <title>Global trends of whole-genome duplications revealed by the ciliate Paramecium tetraurelia.</title>
        <authorList>
            <consortium name="Genoscope"/>
            <person name="Aury J.-M."/>
            <person name="Jaillon O."/>
            <person name="Duret L."/>
            <person name="Noel B."/>
            <person name="Jubin C."/>
            <person name="Porcel B.M."/>
            <person name="Segurens B."/>
            <person name="Daubin V."/>
            <person name="Anthouard V."/>
            <person name="Aiach N."/>
            <person name="Arnaiz O."/>
            <person name="Billaut A."/>
            <person name="Beisson J."/>
            <person name="Blanc I."/>
            <person name="Bouhouche K."/>
            <person name="Camara F."/>
            <person name="Duharcourt S."/>
            <person name="Guigo R."/>
            <person name="Gogendeau D."/>
            <person name="Katinka M."/>
            <person name="Keller A.-M."/>
            <person name="Kissmehl R."/>
            <person name="Klotz C."/>
            <person name="Koll F."/>
            <person name="Le Moue A."/>
            <person name="Lepere C."/>
            <person name="Malinsky S."/>
            <person name="Nowacki M."/>
            <person name="Nowak J.K."/>
            <person name="Plattner H."/>
            <person name="Poulain J."/>
            <person name="Ruiz F."/>
            <person name="Serrano V."/>
            <person name="Zagulski M."/>
            <person name="Dessen P."/>
            <person name="Betermier M."/>
            <person name="Weissenbach J."/>
            <person name="Scarpelli C."/>
            <person name="Schachter V."/>
            <person name="Sperling L."/>
            <person name="Meyer E."/>
            <person name="Cohen J."/>
            <person name="Wincker P."/>
        </authorList>
    </citation>
    <scope>NUCLEOTIDE SEQUENCE [LARGE SCALE GENOMIC DNA]</scope>
    <source>
        <strain evidence="10 11">Stock d4-2</strain>
    </source>
</reference>
<dbReference type="InParanoid" id="A0DMM3"/>
<dbReference type="GeneID" id="5037472"/>
<organism evidence="10 11">
    <name type="scientific">Paramecium tetraurelia</name>
    <dbReference type="NCBI Taxonomy" id="5888"/>
    <lineage>
        <taxon>Eukaryota</taxon>
        <taxon>Sar</taxon>
        <taxon>Alveolata</taxon>
        <taxon>Ciliophora</taxon>
        <taxon>Intramacronucleata</taxon>
        <taxon>Oligohymenophorea</taxon>
        <taxon>Peniculida</taxon>
        <taxon>Parameciidae</taxon>
        <taxon>Paramecium</taxon>
    </lineage>
</organism>
<dbReference type="PANTHER" id="PTHR11584:SF369">
    <property type="entry name" value="MITOGEN-ACTIVATED PROTEIN KINASE KINASE KINASE 19-RELATED"/>
    <property type="match status" value="1"/>
</dbReference>
<dbReference type="EMBL" id="CT868499">
    <property type="protein sequence ID" value="CAK84290.1"/>
    <property type="molecule type" value="Genomic_DNA"/>
</dbReference>
<evidence type="ECO:0000313" key="10">
    <source>
        <dbReference type="EMBL" id="CAK84290.1"/>
    </source>
</evidence>
<keyword evidence="3 6" id="KW-0547">Nucleotide-binding</keyword>
<dbReference type="eggNOG" id="KOG0198">
    <property type="taxonomic scope" value="Eukaryota"/>
</dbReference>
<dbReference type="Proteomes" id="UP000000600">
    <property type="component" value="Unassembled WGS sequence"/>
</dbReference>
<dbReference type="GO" id="GO:0005737">
    <property type="term" value="C:cytoplasm"/>
    <property type="evidence" value="ECO:0000318"/>
    <property type="project" value="GO_Central"/>
</dbReference>
<evidence type="ECO:0000256" key="1">
    <source>
        <dbReference type="ARBA" id="ARBA00022527"/>
    </source>
</evidence>
<protein>
    <recommendedName>
        <fullName evidence="9">Protein kinase domain-containing protein</fullName>
    </recommendedName>
</protein>
<dbReference type="Gene3D" id="3.30.200.20">
    <property type="entry name" value="Phosphorylase Kinase, domain 1"/>
    <property type="match status" value="1"/>
</dbReference>
<dbReference type="RefSeq" id="XP_001451687.1">
    <property type="nucleotide sequence ID" value="XM_001451650.1"/>
</dbReference>